<evidence type="ECO:0000313" key="2">
    <source>
        <dbReference type="EMBL" id="KGF72167.1"/>
    </source>
</evidence>
<comment type="caution">
    <text evidence="2">The sequence shown here is derived from an EMBL/GenBank/DDBJ whole genome shotgun (WGS) entry which is preliminary data.</text>
</comment>
<accession>A0A098TJZ8</accession>
<dbReference type="RefSeq" id="WP_036534666.1">
    <property type="nucleotide sequence ID" value="NZ_JJML01000035.1"/>
</dbReference>
<organism evidence="2 3">
    <name type="scientific">Neosynechococcus sphagnicola sy1</name>
    <dbReference type="NCBI Taxonomy" id="1497020"/>
    <lineage>
        <taxon>Bacteria</taxon>
        <taxon>Bacillati</taxon>
        <taxon>Cyanobacteriota</taxon>
        <taxon>Cyanophyceae</taxon>
        <taxon>Neosynechococcales</taxon>
        <taxon>Neosynechococcaceae</taxon>
        <taxon>Neosynechococcus</taxon>
    </lineage>
</organism>
<dbReference type="EMBL" id="JJML01000035">
    <property type="protein sequence ID" value="KGF72167.1"/>
    <property type="molecule type" value="Genomic_DNA"/>
</dbReference>
<gene>
    <name evidence="2" type="ORF">DO97_11775</name>
</gene>
<protein>
    <submittedName>
        <fullName evidence="2">Uncharacterized protein</fullName>
    </submittedName>
</protein>
<name>A0A098TJZ8_9CYAN</name>
<dbReference type="AlphaFoldDB" id="A0A098TJZ8"/>
<reference evidence="2 3" key="1">
    <citation type="journal article" date="2014" name="Mol. Ecol.">
        <title>Evolution of Synechococcus.</title>
        <authorList>
            <person name="Dvorak P."/>
            <person name="Casamatta D."/>
            <person name="Hasler P."/>
            <person name="Poulickova A."/>
            <person name="Ondrej V."/>
            <person name="Sanges R."/>
        </authorList>
    </citation>
    <scope>NUCLEOTIDE SEQUENCE [LARGE SCALE GENOMIC DNA]</scope>
    <source>
        <strain evidence="2 3">CAUP A 1101</strain>
    </source>
</reference>
<dbReference type="PROSITE" id="PS51257">
    <property type="entry name" value="PROKAR_LIPOPROTEIN"/>
    <property type="match status" value="1"/>
</dbReference>
<feature type="coiled-coil region" evidence="1">
    <location>
        <begin position="61"/>
        <end position="88"/>
    </location>
</feature>
<dbReference type="STRING" id="1497020.DO97_11775"/>
<proteinExistence type="predicted"/>
<dbReference type="Proteomes" id="UP000030170">
    <property type="component" value="Unassembled WGS sequence"/>
</dbReference>
<sequence length="108" mass="11896">MHRIRNLFLLALCTLVIVLGCALVPILSRHGAVSATTVFMGQPPTPEATEGLMAARGCSGANSAKDALKSAENYLREVRRESRELEQAWDSTRQALTAVNRHLSRYRC</sequence>
<evidence type="ECO:0000313" key="3">
    <source>
        <dbReference type="Proteomes" id="UP000030170"/>
    </source>
</evidence>
<keyword evidence="3" id="KW-1185">Reference proteome</keyword>
<keyword evidence="1" id="KW-0175">Coiled coil</keyword>
<evidence type="ECO:0000256" key="1">
    <source>
        <dbReference type="SAM" id="Coils"/>
    </source>
</evidence>